<dbReference type="Pfam" id="PF03572">
    <property type="entry name" value="Peptidase_S41"/>
    <property type="match status" value="1"/>
</dbReference>
<dbReference type="Pfam" id="PF22694">
    <property type="entry name" value="CtpB_N-like"/>
    <property type="match status" value="1"/>
</dbReference>
<reference evidence="8 9" key="1">
    <citation type="submission" date="2014-01" db="EMBL/GenBank/DDBJ databases">
        <title>Full genme sequencing of cellulolytic bacterium Gynuella sunshinyii YC6258T gen. nov., sp. nov.</title>
        <authorList>
            <person name="Khan H."/>
            <person name="Chung E.J."/>
            <person name="Chung Y.R."/>
        </authorList>
    </citation>
    <scope>NUCLEOTIDE SEQUENCE [LARGE SCALE GENOMIC DNA]</scope>
    <source>
        <strain evidence="8 9">YC6258</strain>
    </source>
</reference>
<dbReference type="STRING" id="1445510.YC6258_01988"/>
<feature type="domain" description="PDZ" evidence="7">
    <location>
        <begin position="89"/>
        <end position="172"/>
    </location>
</feature>
<dbReference type="FunFam" id="3.30.750.44:FF:000001">
    <property type="entry name" value="S41 family peptidase"/>
    <property type="match status" value="1"/>
</dbReference>
<dbReference type="InterPro" id="IPR055210">
    <property type="entry name" value="CtpA/B_N"/>
</dbReference>
<gene>
    <name evidence="8" type="ORF">YC6258_01988</name>
</gene>
<dbReference type="GO" id="GO:0004252">
    <property type="term" value="F:serine-type endopeptidase activity"/>
    <property type="evidence" value="ECO:0007669"/>
    <property type="project" value="UniProtKB-EC"/>
</dbReference>
<dbReference type="Gene3D" id="3.30.750.44">
    <property type="match status" value="1"/>
</dbReference>
<dbReference type="InterPro" id="IPR029045">
    <property type="entry name" value="ClpP/crotonase-like_dom_sf"/>
</dbReference>
<evidence type="ECO:0000256" key="3">
    <source>
        <dbReference type="ARBA" id="ARBA00022801"/>
    </source>
</evidence>
<protein>
    <submittedName>
        <fullName evidence="8">Periplasmic protease</fullName>
        <ecNumber evidence="8">3.4.21.102</ecNumber>
    </submittedName>
</protein>
<feature type="compositionally biased region" description="Polar residues" evidence="6">
    <location>
        <begin position="388"/>
        <end position="397"/>
    </location>
</feature>
<dbReference type="InterPro" id="IPR004447">
    <property type="entry name" value="Peptidase_S41A"/>
</dbReference>
<sequence>MNTMKKTWIGFIAAGLLGLFIGIGTSVEAGKGPETRLPIDDIRNLAQVIDHVKRSYVEEVDDQKLLEDAIRGMLAGLDPHSSYLTPQDFADLKEDTSGKFGGLGIEVSMDETGFVRVVSPIDDTPAFRAGIQAGDLITVLDDKPVKGLSLSQAVDIMRGEPGSTILLTVVRSGESKPLEIKIKRDVIKVTSIRQRMLESGYGYVRISQFQQRTGPDFVSAMKKLRDENGDKLNGLVLDLRNNPGGVLNAAVDVVDALISEGLIVYTEGRLPDSEFKYSATSGDASDSVNLVVLINGGSASASEIVAGALQDHKRAVIMGTQSFGKGSVQTILPLGENRALKLTTARYYTPSGRSIQAQGIVPDIVVERGKLNLEESRFFKESDLQGHLENNTATSTEAGKANGDPEAEKNLAETDYQLYEALNMLKGMHIVSIMK</sequence>
<dbReference type="KEGG" id="gsn:YC6258_01988"/>
<comment type="similarity">
    <text evidence="1 5">Belongs to the peptidase S41A family.</text>
</comment>
<evidence type="ECO:0000256" key="2">
    <source>
        <dbReference type="ARBA" id="ARBA00022670"/>
    </source>
</evidence>
<keyword evidence="3 5" id="KW-0378">Hydrolase</keyword>
<accession>A0A0C5VHA1</accession>
<evidence type="ECO:0000256" key="6">
    <source>
        <dbReference type="SAM" id="MobiDB-lite"/>
    </source>
</evidence>
<dbReference type="Proteomes" id="UP000032266">
    <property type="component" value="Chromosome"/>
</dbReference>
<dbReference type="SUPFAM" id="SSF52096">
    <property type="entry name" value="ClpP/crotonase"/>
    <property type="match status" value="1"/>
</dbReference>
<dbReference type="PANTHER" id="PTHR32060:SF30">
    <property type="entry name" value="CARBOXY-TERMINAL PROCESSING PROTEASE CTPA"/>
    <property type="match status" value="1"/>
</dbReference>
<evidence type="ECO:0000259" key="7">
    <source>
        <dbReference type="PROSITE" id="PS50106"/>
    </source>
</evidence>
<dbReference type="Gene3D" id="3.90.226.10">
    <property type="entry name" value="2-enoyl-CoA Hydratase, Chain A, domain 1"/>
    <property type="match status" value="1"/>
</dbReference>
<evidence type="ECO:0000256" key="1">
    <source>
        <dbReference type="ARBA" id="ARBA00009179"/>
    </source>
</evidence>
<dbReference type="GO" id="GO:0030288">
    <property type="term" value="C:outer membrane-bounded periplasmic space"/>
    <property type="evidence" value="ECO:0007669"/>
    <property type="project" value="TreeGrafter"/>
</dbReference>
<dbReference type="RefSeq" id="WP_052830170.1">
    <property type="nucleotide sequence ID" value="NZ_CP007142.1"/>
</dbReference>
<dbReference type="OrthoDB" id="9812068at2"/>
<keyword evidence="2 5" id="KW-0645">Protease</keyword>
<dbReference type="AlphaFoldDB" id="A0A0C5VHA1"/>
<dbReference type="PATRIC" id="fig|1445510.3.peg.1945"/>
<dbReference type="GO" id="GO:0006508">
    <property type="term" value="P:proteolysis"/>
    <property type="evidence" value="ECO:0007669"/>
    <property type="project" value="UniProtKB-KW"/>
</dbReference>
<organism evidence="8 9">
    <name type="scientific">Gynuella sunshinyii YC6258</name>
    <dbReference type="NCBI Taxonomy" id="1445510"/>
    <lineage>
        <taxon>Bacteria</taxon>
        <taxon>Pseudomonadati</taxon>
        <taxon>Pseudomonadota</taxon>
        <taxon>Gammaproteobacteria</taxon>
        <taxon>Oceanospirillales</taxon>
        <taxon>Saccharospirillaceae</taxon>
        <taxon>Gynuella</taxon>
    </lineage>
</organism>
<keyword evidence="4 5" id="KW-0720">Serine protease</keyword>
<feature type="region of interest" description="Disordered" evidence="6">
    <location>
        <begin position="384"/>
        <end position="406"/>
    </location>
</feature>
<dbReference type="PROSITE" id="PS50106">
    <property type="entry name" value="PDZ"/>
    <property type="match status" value="1"/>
</dbReference>
<evidence type="ECO:0000313" key="9">
    <source>
        <dbReference type="Proteomes" id="UP000032266"/>
    </source>
</evidence>
<keyword evidence="9" id="KW-1185">Reference proteome</keyword>
<name>A0A0C5VHA1_9GAMM</name>
<evidence type="ECO:0000256" key="4">
    <source>
        <dbReference type="ARBA" id="ARBA00022825"/>
    </source>
</evidence>
<dbReference type="EMBL" id="CP007142">
    <property type="protein sequence ID" value="AJQ94032.1"/>
    <property type="molecule type" value="Genomic_DNA"/>
</dbReference>
<dbReference type="InterPro" id="IPR005151">
    <property type="entry name" value="Tail-specific_protease"/>
</dbReference>
<dbReference type="FunFam" id="3.90.226.10:FF:000029">
    <property type="entry name" value="Peptidase, S41 family"/>
    <property type="match status" value="1"/>
</dbReference>
<dbReference type="SMART" id="SM00228">
    <property type="entry name" value="PDZ"/>
    <property type="match status" value="1"/>
</dbReference>
<dbReference type="SUPFAM" id="SSF50156">
    <property type="entry name" value="PDZ domain-like"/>
    <property type="match status" value="1"/>
</dbReference>
<dbReference type="Gene3D" id="2.30.42.10">
    <property type="match status" value="1"/>
</dbReference>
<dbReference type="InterPro" id="IPR036034">
    <property type="entry name" value="PDZ_sf"/>
</dbReference>
<dbReference type="SMART" id="SM00245">
    <property type="entry name" value="TSPc"/>
    <property type="match status" value="1"/>
</dbReference>
<dbReference type="EC" id="3.4.21.102" evidence="8"/>
<dbReference type="CDD" id="cd06782">
    <property type="entry name" value="cpPDZ_CPP-like"/>
    <property type="match status" value="1"/>
</dbReference>
<evidence type="ECO:0000256" key="5">
    <source>
        <dbReference type="RuleBase" id="RU004404"/>
    </source>
</evidence>
<proteinExistence type="inferred from homology"/>
<dbReference type="GO" id="GO:0007165">
    <property type="term" value="P:signal transduction"/>
    <property type="evidence" value="ECO:0007669"/>
    <property type="project" value="TreeGrafter"/>
</dbReference>
<dbReference type="NCBIfam" id="TIGR00225">
    <property type="entry name" value="prc"/>
    <property type="match status" value="1"/>
</dbReference>
<dbReference type="Pfam" id="PF13180">
    <property type="entry name" value="PDZ_2"/>
    <property type="match status" value="1"/>
</dbReference>
<dbReference type="PANTHER" id="PTHR32060">
    <property type="entry name" value="TAIL-SPECIFIC PROTEASE"/>
    <property type="match status" value="1"/>
</dbReference>
<dbReference type="HOGENOM" id="CLU_017295_1_1_6"/>
<dbReference type="FunFam" id="2.30.42.10:FF:000063">
    <property type="entry name" value="Peptidase, S41 family"/>
    <property type="match status" value="1"/>
</dbReference>
<dbReference type="InterPro" id="IPR001478">
    <property type="entry name" value="PDZ"/>
</dbReference>
<dbReference type="CDD" id="cd07560">
    <property type="entry name" value="Peptidase_S41_CPP"/>
    <property type="match status" value="1"/>
</dbReference>
<evidence type="ECO:0000313" key="8">
    <source>
        <dbReference type="EMBL" id="AJQ94032.1"/>
    </source>
</evidence>